<feature type="transmembrane region" description="Helical" evidence="1">
    <location>
        <begin position="92"/>
        <end position="115"/>
    </location>
</feature>
<reference evidence="2 3" key="1">
    <citation type="submission" date="2013-07" db="EMBL/GenBank/DDBJ databases">
        <title>Comparative Genomic and Metabolomic Analysis of Twelve Strains of Pseudoalteromonas luteoviolacea.</title>
        <authorList>
            <person name="Vynne N.G."/>
            <person name="Mansson M."/>
            <person name="Gram L."/>
        </authorList>
    </citation>
    <scope>NUCLEOTIDE SEQUENCE [LARGE SCALE GENOMIC DNA]</scope>
    <source>
        <strain evidence="2 3">H33</strain>
    </source>
</reference>
<sequence>MTYSTGPVLINLIVFYGFQISLFITLLYFLYELNRTGFSKLYDKSYELNSDFDKRFVSWSLTFIVIAILHFTDMPVNDAILDADMDQTLRRRLFYFLKMCFSFTSIVCIYVFHHLRGCPFSSTARNCIYVIIPTMTINFVELVSRGYLDVNSFIPIYRFIGIFHYVFLMVALNAFPIYRVLLLRKANRVKHKEQLKNSVL</sequence>
<gene>
    <name evidence="2" type="ORF">N476_09255</name>
</gene>
<dbReference type="AlphaFoldDB" id="A0A167FTE1"/>
<evidence type="ECO:0000256" key="1">
    <source>
        <dbReference type="SAM" id="Phobius"/>
    </source>
</evidence>
<dbReference type="Proteomes" id="UP000076503">
    <property type="component" value="Unassembled WGS sequence"/>
</dbReference>
<evidence type="ECO:0000313" key="3">
    <source>
        <dbReference type="Proteomes" id="UP000076503"/>
    </source>
</evidence>
<feature type="transmembrane region" description="Helical" evidence="1">
    <location>
        <begin position="12"/>
        <end position="31"/>
    </location>
</feature>
<keyword evidence="1" id="KW-1133">Transmembrane helix</keyword>
<evidence type="ECO:0000313" key="2">
    <source>
        <dbReference type="EMBL" id="KZN52961.1"/>
    </source>
</evidence>
<name>A0A167FTE1_9GAMM</name>
<dbReference type="PATRIC" id="fig|1365251.3.peg.777"/>
<proteinExistence type="predicted"/>
<feature type="transmembrane region" description="Helical" evidence="1">
    <location>
        <begin position="156"/>
        <end position="182"/>
    </location>
</feature>
<keyword evidence="1" id="KW-0472">Membrane</keyword>
<accession>A0A167FTE1</accession>
<feature type="transmembrane region" description="Helical" evidence="1">
    <location>
        <begin position="52"/>
        <end position="72"/>
    </location>
</feature>
<keyword evidence="1" id="KW-0812">Transmembrane</keyword>
<protein>
    <submittedName>
        <fullName evidence="2">Uncharacterized protein</fullName>
    </submittedName>
</protein>
<dbReference type="EMBL" id="AUXZ01000057">
    <property type="protein sequence ID" value="KZN52961.1"/>
    <property type="molecule type" value="Genomic_DNA"/>
</dbReference>
<organism evidence="2 3">
    <name type="scientific">Pseudoalteromonas luteoviolacea H33</name>
    <dbReference type="NCBI Taxonomy" id="1365251"/>
    <lineage>
        <taxon>Bacteria</taxon>
        <taxon>Pseudomonadati</taxon>
        <taxon>Pseudomonadota</taxon>
        <taxon>Gammaproteobacteria</taxon>
        <taxon>Alteromonadales</taxon>
        <taxon>Pseudoalteromonadaceae</taxon>
        <taxon>Pseudoalteromonas</taxon>
    </lineage>
</organism>
<comment type="caution">
    <text evidence="2">The sequence shown here is derived from an EMBL/GenBank/DDBJ whole genome shotgun (WGS) entry which is preliminary data.</text>
</comment>